<accession>A0A812I5E7</accession>
<dbReference type="OrthoDB" id="426240at2759"/>
<dbReference type="Proteomes" id="UP000604046">
    <property type="component" value="Unassembled WGS sequence"/>
</dbReference>
<name>A0A812I5E7_9DINO</name>
<keyword evidence="3" id="KW-1185">Reference proteome</keyword>
<dbReference type="EMBL" id="CAJNDS010000165">
    <property type="protein sequence ID" value="CAE6972898.1"/>
    <property type="molecule type" value="Genomic_DNA"/>
</dbReference>
<dbReference type="AlphaFoldDB" id="A0A812I5E7"/>
<comment type="caution">
    <text evidence="2">The sequence shown here is derived from an EMBL/GenBank/DDBJ whole genome shotgun (WGS) entry which is preliminary data.</text>
</comment>
<gene>
    <name evidence="2" type="primary">pkbA</name>
    <name evidence="2" type="ORF">SNAT2548_LOCUS2754</name>
</gene>
<evidence type="ECO:0000313" key="3">
    <source>
        <dbReference type="Proteomes" id="UP000604046"/>
    </source>
</evidence>
<evidence type="ECO:0000313" key="2">
    <source>
        <dbReference type="EMBL" id="CAE6972898.1"/>
    </source>
</evidence>
<reference evidence="2" key="1">
    <citation type="submission" date="2021-02" db="EMBL/GenBank/DDBJ databases">
        <authorList>
            <person name="Dougan E. K."/>
            <person name="Rhodes N."/>
            <person name="Thang M."/>
            <person name="Chan C."/>
        </authorList>
    </citation>
    <scope>NUCLEOTIDE SEQUENCE</scope>
</reference>
<evidence type="ECO:0000256" key="1">
    <source>
        <dbReference type="SAM" id="MobiDB-lite"/>
    </source>
</evidence>
<organism evidence="2 3">
    <name type="scientific">Symbiodinium natans</name>
    <dbReference type="NCBI Taxonomy" id="878477"/>
    <lineage>
        <taxon>Eukaryota</taxon>
        <taxon>Sar</taxon>
        <taxon>Alveolata</taxon>
        <taxon>Dinophyceae</taxon>
        <taxon>Suessiales</taxon>
        <taxon>Symbiodiniaceae</taxon>
        <taxon>Symbiodinium</taxon>
    </lineage>
</organism>
<feature type="region of interest" description="Disordered" evidence="1">
    <location>
        <begin position="1"/>
        <end position="26"/>
    </location>
</feature>
<sequence length="66" mass="7199">MGNAVVNEFAQGLQPSPPKKKGRSSNMVLVAGHIRKATKKGEEPEDRRVEIWVQAEKDATVGWAAV</sequence>
<proteinExistence type="predicted"/>
<protein>
    <submittedName>
        <fullName evidence="2">PkbA protein</fullName>
    </submittedName>
</protein>